<dbReference type="InterPro" id="IPR015943">
    <property type="entry name" value="WD40/YVTN_repeat-like_dom_sf"/>
</dbReference>
<gene>
    <name evidence="17" type="ORF">X943_001437</name>
</gene>
<accession>A0AAD9GAG5</accession>
<dbReference type="GO" id="GO:0006890">
    <property type="term" value="P:retrograde vesicle-mediated transport, Golgi to endoplasmic reticulum"/>
    <property type="evidence" value="ECO:0007669"/>
    <property type="project" value="TreeGrafter"/>
</dbReference>
<evidence type="ECO:0000256" key="10">
    <source>
        <dbReference type="ARBA" id="ARBA00023136"/>
    </source>
</evidence>
<dbReference type="Pfam" id="PF00400">
    <property type="entry name" value="WD40"/>
    <property type="match status" value="5"/>
</dbReference>
<dbReference type="FunFam" id="2.130.10.10:FF:000016">
    <property type="entry name" value="Coatomer alpha subunit, putative"/>
    <property type="match status" value="1"/>
</dbReference>
<dbReference type="InterPro" id="IPR001680">
    <property type="entry name" value="WD40_rpt"/>
</dbReference>
<dbReference type="PIRSF" id="PIRSF005567">
    <property type="entry name" value="Coatomer_beta'_subunit"/>
    <property type="match status" value="1"/>
</dbReference>
<dbReference type="GO" id="GO:0005198">
    <property type="term" value="F:structural molecule activity"/>
    <property type="evidence" value="ECO:0007669"/>
    <property type="project" value="UniProtKB-UniRule"/>
</dbReference>
<keyword evidence="6" id="KW-0677">Repeat</keyword>
<evidence type="ECO:0000256" key="11">
    <source>
        <dbReference type="ARBA" id="ARBA00023329"/>
    </source>
</evidence>
<keyword evidence="7 13" id="KW-0931">ER-Golgi transport</keyword>
<evidence type="ECO:0000256" key="3">
    <source>
        <dbReference type="ARBA" id="ARBA00022448"/>
    </source>
</evidence>
<evidence type="ECO:0000256" key="13">
    <source>
        <dbReference type="PIRNR" id="PIRNR005567"/>
    </source>
</evidence>
<feature type="repeat" description="WD" evidence="14">
    <location>
        <begin position="138"/>
        <end position="180"/>
    </location>
</feature>
<evidence type="ECO:0000256" key="2">
    <source>
        <dbReference type="ARBA" id="ARBA00010844"/>
    </source>
</evidence>
<dbReference type="Gene3D" id="1.25.40.470">
    <property type="match status" value="1"/>
</dbReference>
<evidence type="ECO:0000256" key="4">
    <source>
        <dbReference type="ARBA" id="ARBA00022490"/>
    </source>
</evidence>
<evidence type="ECO:0000256" key="5">
    <source>
        <dbReference type="ARBA" id="ARBA00022574"/>
    </source>
</evidence>
<evidence type="ECO:0000256" key="8">
    <source>
        <dbReference type="ARBA" id="ARBA00022927"/>
    </source>
</evidence>
<keyword evidence="8 13" id="KW-0653">Protein transport</keyword>
<comment type="function">
    <text evidence="12 13">The coatomer is a cytosolic protein complex that binds to dilysine motifs and reversibly associates with Golgi non-clathrin-coated vesicles, which further mediate biosynthetic protein transport from the ER, via the Golgi up to the trans Golgi network. Coatomer complex is required for budding from Golgi membranes, and is essential for the retrograde Golgi-to-ER transport of dilysine-tagged proteins.</text>
</comment>
<evidence type="ECO:0000256" key="1">
    <source>
        <dbReference type="ARBA" id="ARBA00004347"/>
    </source>
</evidence>
<feature type="repeat" description="WD" evidence="14">
    <location>
        <begin position="193"/>
        <end position="236"/>
    </location>
</feature>
<dbReference type="InterPro" id="IPR016453">
    <property type="entry name" value="COPB2"/>
</dbReference>
<dbReference type="PANTHER" id="PTHR19876:SF2">
    <property type="entry name" value="COATOMER SUBUNIT BETA"/>
    <property type="match status" value="1"/>
</dbReference>
<comment type="subunit">
    <text evidence="13">Oligomeric complex that consists of at least the alpha, beta, beta', gamma, delta, epsilon and zeta subunits.</text>
</comment>
<keyword evidence="18" id="KW-1185">Reference proteome</keyword>
<evidence type="ECO:0000259" key="16">
    <source>
        <dbReference type="Pfam" id="PF23953"/>
    </source>
</evidence>
<evidence type="ECO:0000256" key="9">
    <source>
        <dbReference type="ARBA" id="ARBA00023034"/>
    </source>
</evidence>
<evidence type="ECO:0000256" key="7">
    <source>
        <dbReference type="ARBA" id="ARBA00022892"/>
    </source>
</evidence>
<dbReference type="Pfam" id="PF23953">
    <property type="entry name" value="TPR_COPA_B"/>
    <property type="match status" value="1"/>
</dbReference>
<keyword evidence="3 13" id="KW-0813">Transport</keyword>
<dbReference type="InterPro" id="IPR020472">
    <property type="entry name" value="WD40_PAC1"/>
</dbReference>
<evidence type="ECO:0000313" key="18">
    <source>
        <dbReference type="Proteomes" id="UP001195914"/>
    </source>
</evidence>
<proteinExistence type="inferred from homology"/>
<keyword evidence="5 14" id="KW-0853">WD repeat</keyword>
<dbReference type="GO" id="GO:0000139">
    <property type="term" value="C:Golgi membrane"/>
    <property type="evidence" value="ECO:0007669"/>
    <property type="project" value="UniProtKB-SubCell"/>
</dbReference>
<evidence type="ECO:0000256" key="12">
    <source>
        <dbReference type="ARBA" id="ARBA00025536"/>
    </source>
</evidence>
<dbReference type="PROSITE" id="PS00678">
    <property type="entry name" value="WD_REPEATS_1"/>
    <property type="match status" value="1"/>
</dbReference>
<keyword evidence="4 13" id="KW-0963">Cytoplasm</keyword>
<dbReference type="Gene3D" id="2.130.10.10">
    <property type="entry name" value="YVTN repeat-like/Quinoprotein amine dehydrogenase"/>
    <property type="match status" value="1"/>
</dbReference>
<dbReference type="InterPro" id="IPR056176">
    <property type="entry name" value="TPR_COPA_B"/>
</dbReference>
<protein>
    <recommendedName>
        <fullName evidence="13">Coatomer subunit beta'</fullName>
    </recommendedName>
</protein>
<dbReference type="AlphaFoldDB" id="A0AAD9GAG5"/>
<comment type="caution">
    <text evidence="17">The sequence shown here is derived from an EMBL/GenBank/DDBJ whole genome shotgun (WGS) entry which is preliminary data.</text>
</comment>
<sequence>MTLQMGLIKKLDIRKDKVKCVDLHPSEPWVASGLYSGGCTIYNYEKQTLVKKLELGNSPVRCCKFIARKQWLIAGGDEMCILVYNYNSLERVTTVEGHTDYIRYLDVHPTLPYVLSCSDDMTVCLWDFERNWERICVFEGHQHYVMMVKWSPKDVSSFATCSLDHTIKFWGISQDMIDRRPVGLSSPKPFFSLKGHTRGVNCIDFSSIMSNPYIISGSDDATVRVWDYQTKLCLQVLSHHTQAVTSVLHHPRLPLIVTASEDGEINLWHCTLYKVKRTVNLSVGKVWSIASNMTDMAIGSDVGTSVVQFGGERPLVSMHMNKLVMVKMFDIVNCNLSSAVEVDEESDGKPLTLEFRNIGSCEFVPQSVSHHPNGRFICLCGDSEYVIYTSQGMRSKTFGKANQVVWSLDGHYATWDGVVITIHEDFTPTNTVRSDVPVLSLHGGRLLGVTSVSAIQFYDWNTGFLVRTIDAHVENVWWNNAATKVALGCLGNCYILKFNNDTLHSAMESQEYDNTKEVSSAFVLEGEISERVSSATWAMDTFVYITAGLHLCLWTASSSEIFQYLDRPLHMIGYSSQNGKLYLCHDDVIAFSLPSEYLAFHSMLALKMDAATHGGEFAHQKELEKLVNGFVPSLKERASKFLESVGDYKTALLSASEPERQFELYLRLGNVEECLRILNELEGMQLDKSRDDALRGMWRRLSTHCLEEGRYDTAVDCLAKCNDYASSMLLHVVMGNREGIREIAELAMQGGESNVAFSCYYVLNDVQKCIEILQNDNRHSEAAIMSRTFKPSLLRDSFDLWMKNRASKTTVLEDPVVDPAALELEELLDKRLKLVGFPPATEYPKLKDSVQTVLKGNDDSLDKESLASDWTAGL</sequence>
<dbReference type="EMBL" id="JAHBMH010000062">
    <property type="protein sequence ID" value="KAK1934786.1"/>
    <property type="molecule type" value="Genomic_DNA"/>
</dbReference>
<dbReference type="Proteomes" id="UP001195914">
    <property type="component" value="Unassembled WGS sequence"/>
</dbReference>
<comment type="similarity">
    <text evidence="2 13">Belongs to the WD repeat COPB2 family.</text>
</comment>
<organism evidence="17 18">
    <name type="scientific">Babesia divergens</name>
    <dbReference type="NCBI Taxonomy" id="32595"/>
    <lineage>
        <taxon>Eukaryota</taxon>
        <taxon>Sar</taxon>
        <taxon>Alveolata</taxon>
        <taxon>Apicomplexa</taxon>
        <taxon>Aconoidasida</taxon>
        <taxon>Piroplasmida</taxon>
        <taxon>Babesiidae</taxon>
        <taxon>Babesia</taxon>
    </lineage>
</organism>
<reference evidence="17" key="1">
    <citation type="journal article" date="2014" name="Nucleic Acids Res.">
        <title>The evolutionary dynamics of variant antigen genes in Babesia reveal a history of genomic innovation underlying host-parasite interaction.</title>
        <authorList>
            <person name="Jackson A.P."/>
            <person name="Otto T.D."/>
            <person name="Darby A."/>
            <person name="Ramaprasad A."/>
            <person name="Xia D."/>
            <person name="Echaide I.E."/>
            <person name="Farber M."/>
            <person name="Gahlot S."/>
            <person name="Gamble J."/>
            <person name="Gupta D."/>
            <person name="Gupta Y."/>
            <person name="Jackson L."/>
            <person name="Malandrin L."/>
            <person name="Malas T.B."/>
            <person name="Moussa E."/>
            <person name="Nair M."/>
            <person name="Reid A.J."/>
            <person name="Sanders M."/>
            <person name="Sharma J."/>
            <person name="Tracey A."/>
            <person name="Quail M.A."/>
            <person name="Weir W."/>
            <person name="Wastling J.M."/>
            <person name="Hall N."/>
            <person name="Willadsen P."/>
            <person name="Lingelbach K."/>
            <person name="Shiels B."/>
            <person name="Tait A."/>
            <person name="Berriman M."/>
            <person name="Allred D.R."/>
            <person name="Pain A."/>
        </authorList>
    </citation>
    <scope>NUCLEOTIDE SEQUENCE</scope>
    <source>
        <strain evidence="17">1802A</strain>
    </source>
</reference>
<dbReference type="PANTHER" id="PTHR19876">
    <property type="entry name" value="COATOMER"/>
    <property type="match status" value="1"/>
</dbReference>
<name>A0AAD9GAG5_BABDI</name>
<feature type="domain" description="COPA/B TPR" evidence="16">
    <location>
        <begin position="635"/>
        <end position="801"/>
    </location>
</feature>
<dbReference type="PROSITE" id="PS50082">
    <property type="entry name" value="WD_REPEATS_2"/>
    <property type="match status" value="4"/>
</dbReference>
<dbReference type="GO" id="GO:0006888">
    <property type="term" value="P:endoplasmic reticulum to Golgi vesicle-mediated transport"/>
    <property type="evidence" value="ECO:0007669"/>
    <property type="project" value="TreeGrafter"/>
</dbReference>
<evidence type="ECO:0000256" key="14">
    <source>
        <dbReference type="PROSITE-ProRule" id="PRU00221"/>
    </source>
</evidence>
<reference evidence="17" key="2">
    <citation type="submission" date="2021-05" db="EMBL/GenBank/DDBJ databases">
        <authorList>
            <person name="Pain A."/>
        </authorList>
    </citation>
    <scope>NUCLEOTIDE SEQUENCE</scope>
    <source>
        <strain evidence="17">1802A</strain>
    </source>
</reference>
<evidence type="ECO:0000256" key="6">
    <source>
        <dbReference type="ARBA" id="ARBA00022737"/>
    </source>
</evidence>
<dbReference type="GO" id="GO:0006891">
    <property type="term" value="P:intra-Golgi vesicle-mediated transport"/>
    <property type="evidence" value="ECO:0007669"/>
    <property type="project" value="TreeGrafter"/>
</dbReference>
<dbReference type="GO" id="GO:0006886">
    <property type="term" value="P:intracellular protein transport"/>
    <property type="evidence" value="ECO:0007669"/>
    <property type="project" value="UniProtKB-UniRule"/>
</dbReference>
<dbReference type="SUPFAM" id="SSF50978">
    <property type="entry name" value="WD40 repeat-like"/>
    <property type="match status" value="2"/>
</dbReference>
<feature type="repeat" description="WD" evidence="14">
    <location>
        <begin position="237"/>
        <end position="268"/>
    </location>
</feature>
<keyword evidence="10 13" id="KW-0472">Membrane</keyword>
<dbReference type="InterPro" id="IPR036322">
    <property type="entry name" value="WD40_repeat_dom_sf"/>
</dbReference>
<dbReference type="PRINTS" id="PR00320">
    <property type="entry name" value="GPROTEINBRPT"/>
</dbReference>
<dbReference type="PROSITE" id="PS50294">
    <property type="entry name" value="WD_REPEATS_REGION"/>
    <property type="match status" value="4"/>
</dbReference>
<evidence type="ECO:0000313" key="17">
    <source>
        <dbReference type="EMBL" id="KAK1934786.1"/>
    </source>
</evidence>
<dbReference type="InterPro" id="IPR050844">
    <property type="entry name" value="Coatomer_complex_subunit"/>
</dbReference>
<dbReference type="CDD" id="cd00200">
    <property type="entry name" value="WD40"/>
    <property type="match status" value="1"/>
</dbReference>
<evidence type="ECO:0000259" key="15">
    <source>
        <dbReference type="Pfam" id="PF04053"/>
    </source>
</evidence>
<feature type="repeat" description="WD" evidence="14">
    <location>
        <begin position="95"/>
        <end position="129"/>
    </location>
</feature>
<dbReference type="SMART" id="SM00320">
    <property type="entry name" value="WD40"/>
    <property type="match status" value="6"/>
</dbReference>
<keyword evidence="9 13" id="KW-0333">Golgi apparatus</keyword>
<keyword evidence="11 13" id="KW-0968">Cytoplasmic vesicle</keyword>
<feature type="domain" description="COPA/B second beta-propeller" evidence="15">
    <location>
        <begin position="343"/>
        <end position="584"/>
    </location>
</feature>
<dbReference type="InterPro" id="IPR019775">
    <property type="entry name" value="WD40_repeat_CS"/>
</dbReference>
<dbReference type="InterPro" id="IPR006692">
    <property type="entry name" value="Beta-prop_COPA/B_2nd"/>
</dbReference>
<dbReference type="Pfam" id="PF04053">
    <property type="entry name" value="B-prop_COPA_B_2nd"/>
    <property type="match status" value="1"/>
</dbReference>
<comment type="subcellular location">
    <subcellularLocation>
        <location evidence="1 13">Cytoplasmic vesicle</location>
        <location evidence="1 13">COPI-coated vesicle membrane</location>
        <topology evidence="1 13">Peripheral membrane protein</topology>
        <orientation evidence="1 13">Cytoplasmic side</orientation>
    </subcellularLocation>
    <subcellularLocation>
        <location evidence="13">Golgi apparatus membrane</location>
        <topology evidence="13">Peripheral membrane protein</topology>
        <orientation evidence="13">Cytoplasmic side</orientation>
    </subcellularLocation>
    <text evidence="13">The coatomer is cytoplasmic or polymerized on the cytoplasmic side of the Golgi, as well as on the vesicles/buds originating from it.</text>
</comment>
<dbReference type="CDD" id="cd22947">
    <property type="entry name" value="Coatomer_WDAD_beta-like"/>
    <property type="match status" value="1"/>
</dbReference>
<dbReference type="GO" id="GO:0030126">
    <property type="term" value="C:COPI vesicle coat"/>
    <property type="evidence" value="ECO:0007669"/>
    <property type="project" value="TreeGrafter"/>
</dbReference>